<organism evidence="7 8">
    <name type="scientific">Cotesia congregata</name>
    <name type="common">Parasitoid wasp</name>
    <name type="synonym">Apanteles congregatus</name>
    <dbReference type="NCBI Taxonomy" id="51543"/>
    <lineage>
        <taxon>Eukaryota</taxon>
        <taxon>Metazoa</taxon>
        <taxon>Ecdysozoa</taxon>
        <taxon>Arthropoda</taxon>
        <taxon>Hexapoda</taxon>
        <taxon>Insecta</taxon>
        <taxon>Pterygota</taxon>
        <taxon>Neoptera</taxon>
        <taxon>Endopterygota</taxon>
        <taxon>Hymenoptera</taxon>
        <taxon>Apocrita</taxon>
        <taxon>Ichneumonoidea</taxon>
        <taxon>Braconidae</taxon>
        <taxon>Microgastrinae</taxon>
        <taxon>Cotesia</taxon>
    </lineage>
</organism>
<dbReference type="CDD" id="cd12307">
    <property type="entry name" value="RRM_NIFK_like"/>
    <property type="match status" value="1"/>
</dbReference>
<evidence type="ECO:0000256" key="2">
    <source>
        <dbReference type="ARBA" id="ARBA00022884"/>
    </source>
</evidence>
<sequence length="267" mass="30434">MKTNNNKMGVKSSGKTTESTLSKAVKNVKEILIKNTEAKEKKQKKLSKSSKEENIIKLKSEDSPAAAAISKKSSKILKKLTKSKSADPEIEKERGVVYIGHLPHGFYEEQMRVFFSKFGEVTNVRVSRSKVSGKSRGYGFIEFAHAQVAKIAAESMNNYLMFGRLVKTEYIPPEKQHDWYFRGLSYTRRSFPKLWNRRLHVQRINGKILGKDPVKDIIVSKIDKSSGEEKETRDLEVRKKLWSLNLLASRLKKKGVKIDMKLGDVSI</sequence>
<name>A0A8J2EHH7_COTCN</name>
<dbReference type="PROSITE" id="PS50102">
    <property type="entry name" value="RRM"/>
    <property type="match status" value="1"/>
</dbReference>
<dbReference type="OrthoDB" id="21467at2759"/>
<feature type="region of interest" description="Disordered" evidence="5">
    <location>
        <begin position="1"/>
        <end position="21"/>
    </location>
</feature>
<evidence type="ECO:0000313" key="8">
    <source>
        <dbReference type="Proteomes" id="UP000786811"/>
    </source>
</evidence>
<dbReference type="InterPro" id="IPR012677">
    <property type="entry name" value="Nucleotide-bd_a/b_plait_sf"/>
</dbReference>
<dbReference type="SUPFAM" id="SSF54928">
    <property type="entry name" value="RNA-binding domain, RBD"/>
    <property type="match status" value="1"/>
</dbReference>
<keyword evidence="3" id="KW-0539">Nucleus</keyword>
<evidence type="ECO:0000256" key="4">
    <source>
        <dbReference type="PROSITE-ProRule" id="PRU00176"/>
    </source>
</evidence>
<protein>
    <submittedName>
        <fullName evidence="7">Similar to NIFK: MKI67 FHA domain-interacting nucleolar phosphoprotein (Bos taurus)</fullName>
    </submittedName>
</protein>
<comment type="subcellular location">
    <subcellularLocation>
        <location evidence="1">Nucleus</location>
        <location evidence="1">Nucleolus</location>
    </subcellularLocation>
</comment>
<dbReference type="Proteomes" id="UP000786811">
    <property type="component" value="Unassembled WGS sequence"/>
</dbReference>
<gene>
    <name evidence="7" type="ORF">HICCMSTLAB_LOCUS1793</name>
</gene>
<dbReference type="PANTHER" id="PTHR46754">
    <property type="entry name" value="MKI67 FHA DOMAIN-INTERACTING NUCLEOLAR PHOSPHOPROTEIN"/>
    <property type="match status" value="1"/>
</dbReference>
<evidence type="ECO:0000256" key="1">
    <source>
        <dbReference type="ARBA" id="ARBA00004604"/>
    </source>
</evidence>
<dbReference type="Gene3D" id="3.30.70.330">
    <property type="match status" value="1"/>
</dbReference>
<dbReference type="InterPro" id="IPR000504">
    <property type="entry name" value="RRM_dom"/>
</dbReference>
<comment type="caution">
    <text evidence="7">The sequence shown here is derived from an EMBL/GenBank/DDBJ whole genome shotgun (WGS) entry which is preliminary data.</text>
</comment>
<evidence type="ECO:0000313" key="7">
    <source>
        <dbReference type="EMBL" id="CAG5075653.1"/>
    </source>
</evidence>
<evidence type="ECO:0000256" key="3">
    <source>
        <dbReference type="ARBA" id="ARBA00023242"/>
    </source>
</evidence>
<evidence type="ECO:0000259" key="6">
    <source>
        <dbReference type="PROSITE" id="PS50102"/>
    </source>
</evidence>
<keyword evidence="8" id="KW-1185">Reference proteome</keyword>
<evidence type="ECO:0000256" key="5">
    <source>
        <dbReference type="SAM" id="MobiDB-lite"/>
    </source>
</evidence>
<dbReference type="SMART" id="SM00360">
    <property type="entry name" value="RRM"/>
    <property type="match status" value="1"/>
</dbReference>
<dbReference type="AlphaFoldDB" id="A0A8J2EHH7"/>
<accession>A0A8J2EHH7</accession>
<feature type="domain" description="RRM" evidence="6">
    <location>
        <begin position="95"/>
        <end position="173"/>
    </location>
</feature>
<dbReference type="GO" id="GO:0005730">
    <property type="term" value="C:nucleolus"/>
    <property type="evidence" value="ECO:0007669"/>
    <property type="project" value="UniProtKB-SubCell"/>
</dbReference>
<dbReference type="EMBL" id="CAJNRD030001116">
    <property type="protein sequence ID" value="CAG5075653.1"/>
    <property type="molecule type" value="Genomic_DNA"/>
</dbReference>
<keyword evidence="2 4" id="KW-0694">RNA-binding</keyword>
<dbReference type="InterPro" id="IPR035979">
    <property type="entry name" value="RBD_domain_sf"/>
</dbReference>
<dbReference type="Pfam" id="PF00076">
    <property type="entry name" value="RRM_1"/>
    <property type="match status" value="1"/>
</dbReference>
<dbReference type="GO" id="GO:0003723">
    <property type="term" value="F:RNA binding"/>
    <property type="evidence" value="ECO:0007669"/>
    <property type="project" value="UniProtKB-UniRule"/>
</dbReference>
<reference evidence="7" key="1">
    <citation type="submission" date="2021-04" db="EMBL/GenBank/DDBJ databases">
        <authorList>
            <person name="Chebbi M.A.C M."/>
        </authorList>
    </citation>
    <scope>NUCLEOTIDE SEQUENCE</scope>
</reference>
<proteinExistence type="predicted"/>